<sequence length="106" mass="11775">LFQKGRRRPSGRDIKIRAGTNVFHRVHKAPGGLIRADFEAIEGRFGKVNLSGDFFCFPGEAIGWLESGLKGHAIGEVRTFLEKFYADGEVETPGIEIDDWLSVLEA</sequence>
<comment type="caution">
    <text evidence="1">The sequence shown here is derived from an EMBL/GenBank/DDBJ whole genome shotgun (WGS) entry which is preliminary data.</text>
</comment>
<name>X0U4T6_9ZZZZ</name>
<accession>X0U4T6</accession>
<gene>
    <name evidence="1" type="ORF">S01H1_11969</name>
</gene>
<dbReference type="SUPFAM" id="SSF82649">
    <property type="entry name" value="SufE/NifU"/>
    <property type="match status" value="1"/>
</dbReference>
<feature type="non-terminal residue" evidence="1">
    <location>
        <position position="1"/>
    </location>
</feature>
<protein>
    <recommendedName>
        <fullName evidence="2">Lipoate--protein ligase</fullName>
    </recommendedName>
</protein>
<dbReference type="Gene3D" id="3.30.390.50">
    <property type="entry name" value="CO dehydrogenase flavoprotein, C-terminal domain"/>
    <property type="match status" value="1"/>
</dbReference>
<organism evidence="1">
    <name type="scientific">marine sediment metagenome</name>
    <dbReference type="NCBI Taxonomy" id="412755"/>
    <lineage>
        <taxon>unclassified sequences</taxon>
        <taxon>metagenomes</taxon>
        <taxon>ecological metagenomes</taxon>
    </lineage>
</organism>
<dbReference type="AlphaFoldDB" id="X0U4T6"/>
<evidence type="ECO:0000313" key="1">
    <source>
        <dbReference type="EMBL" id="GAF83470.1"/>
    </source>
</evidence>
<evidence type="ECO:0008006" key="2">
    <source>
        <dbReference type="Google" id="ProtNLM"/>
    </source>
</evidence>
<proteinExistence type="predicted"/>
<reference evidence="1" key="1">
    <citation type="journal article" date="2014" name="Front. Microbiol.">
        <title>High frequency of phylogenetically diverse reductive dehalogenase-homologous genes in deep subseafloor sedimentary metagenomes.</title>
        <authorList>
            <person name="Kawai M."/>
            <person name="Futagami T."/>
            <person name="Toyoda A."/>
            <person name="Takaki Y."/>
            <person name="Nishi S."/>
            <person name="Hori S."/>
            <person name="Arai W."/>
            <person name="Tsubouchi T."/>
            <person name="Morono Y."/>
            <person name="Uchiyama I."/>
            <person name="Ito T."/>
            <person name="Fujiyama A."/>
            <person name="Inagaki F."/>
            <person name="Takami H."/>
        </authorList>
    </citation>
    <scope>NUCLEOTIDE SEQUENCE</scope>
    <source>
        <strain evidence="1">Expedition CK06-06</strain>
    </source>
</reference>
<dbReference type="EMBL" id="BARS01006122">
    <property type="protein sequence ID" value="GAF83470.1"/>
    <property type="molecule type" value="Genomic_DNA"/>
</dbReference>